<comment type="similarity">
    <text evidence="2">Belongs to the PBP/GOBP family.</text>
</comment>
<feature type="chain" id="PRO_5002814494" evidence="5">
    <location>
        <begin position="21"/>
        <end position="135"/>
    </location>
</feature>
<keyword evidence="7" id="KW-1185">Reference proteome</keyword>
<protein>
    <submittedName>
        <fullName evidence="6">Odorant-binding protein 56g</fullName>
    </submittedName>
</protein>
<dbReference type="OMA" id="GCMKENG"/>
<dbReference type="eggNOG" id="ENOG502TBY8">
    <property type="taxonomic scope" value="Eukaryota"/>
</dbReference>
<dbReference type="AlphaFoldDB" id="B4KRL3"/>
<dbReference type="Gene3D" id="1.10.238.20">
    <property type="entry name" value="Pheromone/general odorant binding protein domain"/>
    <property type="match status" value="1"/>
</dbReference>
<accession>B4KRL3</accession>
<evidence type="ECO:0000256" key="4">
    <source>
        <dbReference type="ARBA" id="ARBA00022729"/>
    </source>
</evidence>
<evidence type="ECO:0000256" key="5">
    <source>
        <dbReference type="SAM" id="SignalP"/>
    </source>
</evidence>
<dbReference type="Pfam" id="PF01395">
    <property type="entry name" value="PBP_GOBP"/>
    <property type="match status" value="1"/>
</dbReference>
<dbReference type="FunCoup" id="B4KRL3">
    <property type="interactions" value="44"/>
</dbReference>
<evidence type="ECO:0000256" key="1">
    <source>
        <dbReference type="ARBA" id="ARBA00004613"/>
    </source>
</evidence>
<dbReference type="PANTHER" id="PTHR11857:SF43">
    <property type="entry name" value="GEO07291P1-RELATED"/>
    <property type="match status" value="1"/>
</dbReference>
<dbReference type="SMART" id="SM00708">
    <property type="entry name" value="PhBP"/>
    <property type="match status" value="1"/>
</dbReference>
<dbReference type="SMR" id="B4KRL3"/>
<feature type="signal peptide" evidence="5">
    <location>
        <begin position="1"/>
        <end position="20"/>
    </location>
</feature>
<dbReference type="KEGG" id="dmo:Dmoj_GI18535"/>
<evidence type="ECO:0000256" key="3">
    <source>
        <dbReference type="ARBA" id="ARBA00022525"/>
    </source>
</evidence>
<evidence type="ECO:0000313" key="6">
    <source>
        <dbReference type="EMBL" id="EDW10439.1"/>
    </source>
</evidence>
<evidence type="ECO:0000256" key="2">
    <source>
        <dbReference type="ARBA" id="ARBA00008098"/>
    </source>
</evidence>
<proteinExistence type="inferred from homology"/>
<dbReference type="HOGENOM" id="CLU_107288_3_1_1"/>
<dbReference type="SUPFAM" id="SSF47565">
    <property type="entry name" value="Insect pheromone/odorant-binding proteins"/>
    <property type="match status" value="1"/>
</dbReference>
<dbReference type="EMBL" id="CH933808">
    <property type="protein sequence ID" value="EDW10439.1"/>
    <property type="molecule type" value="Genomic_DNA"/>
</dbReference>
<comment type="subcellular location">
    <subcellularLocation>
        <location evidence="1">Secreted</location>
    </subcellularLocation>
</comment>
<dbReference type="InterPro" id="IPR036728">
    <property type="entry name" value="PBP_GOBP_sf"/>
</dbReference>
<dbReference type="Proteomes" id="UP000009192">
    <property type="component" value="Unassembled WGS sequence"/>
</dbReference>
<dbReference type="OrthoDB" id="8194670at2759"/>
<dbReference type="InterPro" id="IPR006170">
    <property type="entry name" value="PBP/GOBP"/>
</dbReference>
<dbReference type="InParanoid" id="B4KRL3"/>
<evidence type="ECO:0000313" key="7">
    <source>
        <dbReference type="Proteomes" id="UP000009192"/>
    </source>
</evidence>
<dbReference type="PANTHER" id="PTHR11857">
    <property type="entry name" value="ODORANT BINDING PROTEIN-RELATED"/>
    <property type="match status" value="1"/>
</dbReference>
<keyword evidence="4 5" id="KW-0732">Signal</keyword>
<dbReference type="PhylomeDB" id="B4KRL3"/>
<name>B4KRL3_DROMO</name>
<dbReference type="GO" id="GO:0007608">
    <property type="term" value="P:sensory perception of smell"/>
    <property type="evidence" value="ECO:0007669"/>
    <property type="project" value="TreeGrafter"/>
</dbReference>
<sequence>MKSRFACILLFSCLISYVMAQKPEMTQQVVSSCMTENGVTEQELNGLKSGEVKLEDVKDNVKCASQCVMAKLGFMNSKGVLQDDKIMEFFKDGPMKGQAEKALEACGSTTGANPCDTAFQIMVCLEKHVNDLMKA</sequence>
<reference evidence="6 7" key="1">
    <citation type="journal article" date="2007" name="Nature">
        <title>Evolution of genes and genomes on the Drosophila phylogeny.</title>
        <authorList>
            <consortium name="Drosophila 12 Genomes Consortium"/>
            <person name="Clark A.G."/>
            <person name="Eisen M.B."/>
            <person name="Smith D.R."/>
            <person name="Bergman C.M."/>
            <person name="Oliver B."/>
            <person name="Markow T.A."/>
            <person name="Kaufman T.C."/>
            <person name="Kellis M."/>
            <person name="Gelbart W."/>
            <person name="Iyer V.N."/>
            <person name="Pollard D.A."/>
            <person name="Sackton T.B."/>
            <person name="Larracuente A.M."/>
            <person name="Singh N.D."/>
            <person name="Abad J.P."/>
            <person name="Abt D.N."/>
            <person name="Adryan B."/>
            <person name="Aguade M."/>
            <person name="Akashi H."/>
            <person name="Anderson W.W."/>
            <person name="Aquadro C.F."/>
            <person name="Ardell D.H."/>
            <person name="Arguello R."/>
            <person name="Artieri C.G."/>
            <person name="Barbash D.A."/>
            <person name="Barker D."/>
            <person name="Barsanti P."/>
            <person name="Batterham P."/>
            <person name="Batzoglou S."/>
            <person name="Begun D."/>
            <person name="Bhutkar A."/>
            <person name="Blanco E."/>
            <person name="Bosak S.A."/>
            <person name="Bradley R.K."/>
            <person name="Brand A.D."/>
            <person name="Brent M.R."/>
            <person name="Brooks A.N."/>
            <person name="Brown R.H."/>
            <person name="Butlin R.K."/>
            <person name="Caggese C."/>
            <person name="Calvi B.R."/>
            <person name="Bernardo de Carvalho A."/>
            <person name="Caspi A."/>
            <person name="Castrezana S."/>
            <person name="Celniker S.E."/>
            <person name="Chang J.L."/>
            <person name="Chapple C."/>
            <person name="Chatterji S."/>
            <person name="Chinwalla A."/>
            <person name="Civetta A."/>
            <person name="Clifton S.W."/>
            <person name="Comeron J.M."/>
            <person name="Costello J.C."/>
            <person name="Coyne J.A."/>
            <person name="Daub J."/>
            <person name="David R.G."/>
            <person name="Delcher A.L."/>
            <person name="Delehaunty K."/>
            <person name="Do C.B."/>
            <person name="Ebling H."/>
            <person name="Edwards K."/>
            <person name="Eickbush T."/>
            <person name="Evans J.D."/>
            <person name="Filipski A."/>
            <person name="Findeiss S."/>
            <person name="Freyhult E."/>
            <person name="Fulton L."/>
            <person name="Fulton R."/>
            <person name="Garcia A.C."/>
            <person name="Gardiner A."/>
            <person name="Garfield D.A."/>
            <person name="Garvin B.E."/>
            <person name="Gibson G."/>
            <person name="Gilbert D."/>
            <person name="Gnerre S."/>
            <person name="Godfrey J."/>
            <person name="Good R."/>
            <person name="Gotea V."/>
            <person name="Gravely B."/>
            <person name="Greenberg A.J."/>
            <person name="Griffiths-Jones S."/>
            <person name="Gross S."/>
            <person name="Guigo R."/>
            <person name="Gustafson E.A."/>
            <person name="Haerty W."/>
            <person name="Hahn M.W."/>
            <person name="Halligan D.L."/>
            <person name="Halpern A.L."/>
            <person name="Halter G.M."/>
            <person name="Han M.V."/>
            <person name="Heger A."/>
            <person name="Hillier L."/>
            <person name="Hinrichs A.S."/>
            <person name="Holmes I."/>
            <person name="Hoskins R.A."/>
            <person name="Hubisz M.J."/>
            <person name="Hultmark D."/>
            <person name="Huntley M.A."/>
            <person name="Jaffe D.B."/>
            <person name="Jagadeeshan S."/>
            <person name="Jeck W.R."/>
            <person name="Johnson J."/>
            <person name="Jones C.D."/>
            <person name="Jordan W.C."/>
            <person name="Karpen G.H."/>
            <person name="Kataoka E."/>
            <person name="Keightley P.D."/>
            <person name="Kheradpour P."/>
            <person name="Kirkness E.F."/>
            <person name="Koerich L.B."/>
            <person name="Kristiansen K."/>
            <person name="Kudrna D."/>
            <person name="Kulathinal R.J."/>
            <person name="Kumar S."/>
            <person name="Kwok R."/>
            <person name="Lander E."/>
            <person name="Langley C.H."/>
            <person name="Lapoint R."/>
            <person name="Lazzaro B.P."/>
            <person name="Lee S.J."/>
            <person name="Levesque L."/>
            <person name="Li R."/>
            <person name="Lin C.F."/>
            <person name="Lin M.F."/>
            <person name="Lindblad-Toh K."/>
            <person name="Llopart A."/>
            <person name="Long M."/>
            <person name="Low L."/>
            <person name="Lozovsky E."/>
            <person name="Lu J."/>
            <person name="Luo M."/>
            <person name="Machado C.A."/>
            <person name="Makalowski W."/>
            <person name="Marzo M."/>
            <person name="Matsuda M."/>
            <person name="Matzkin L."/>
            <person name="McAllister B."/>
            <person name="McBride C.S."/>
            <person name="McKernan B."/>
            <person name="McKernan K."/>
            <person name="Mendez-Lago M."/>
            <person name="Minx P."/>
            <person name="Mollenhauer M.U."/>
            <person name="Montooth K."/>
            <person name="Mount S.M."/>
            <person name="Mu X."/>
            <person name="Myers E."/>
            <person name="Negre B."/>
            <person name="Newfeld S."/>
            <person name="Nielsen R."/>
            <person name="Noor M.A."/>
            <person name="O'Grady P."/>
            <person name="Pachter L."/>
            <person name="Papaceit M."/>
            <person name="Parisi M.J."/>
            <person name="Parisi M."/>
            <person name="Parts L."/>
            <person name="Pedersen J.S."/>
            <person name="Pesole G."/>
            <person name="Phillippy A.M."/>
            <person name="Ponting C.P."/>
            <person name="Pop M."/>
            <person name="Porcelli D."/>
            <person name="Powell J.R."/>
            <person name="Prohaska S."/>
            <person name="Pruitt K."/>
            <person name="Puig M."/>
            <person name="Quesneville H."/>
            <person name="Ram K.R."/>
            <person name="Rand D."/>
            <person name="Rasmussen M.D."/>
            <person name="Reed L.K."/>
            <person name="Reenan R."/>
            <person name="Reily A."/>
            <person name="Remington K.A."/>
            <person name="Rieger T.T."/>
            <person name="Ritchie M.G."/>
            <person name="Robin C."/>
            <person name="Rogers Y.H."/>
            <person name="Rohde C."/>
            <person name="Rozas J."/>
            <person name="Rubenfield M.J."/>
            <person name="Ruiz A."/>
            <person name="Russo S."/>
            <person name="Salzberg S.L."/>
            <person name="Sanchez-Gracia A."/>
            <person name="Saranga D.J."/>
            <person name="Sato H."/>
            <person name="Schaeffer S.W."/>
            <person name="Schatz M.C."/>
            <person name="Schlenke T."/>
            <person name="Schwartz R."/>
            <person name="Segarra C."/>
            <person name="Singh R.S."/>
            <person name="Sirot L."/>
            <person name="Sirota M."/>
            <person name="Sisneros N.B."/>
            <person name="Smith C.D."/>
            <person name="Smith T.F."/>
            <person name="Spieth J."/>
            <person name="Stage D.E."/>
            <person name="Stark A."/>
            <person name="Stephan W."/>
            <person name="Strausberg R.L."/>
            <person name="Strempel S."/>
            <person name="Sturgill D."/>
            <person name="Sutton G."/>
            <person name="Sutton G.G."/>
            <person name="Tao W."/>
            <person name="Teichmann S."/>
            <person name="Tobari Y.N."/>
            <person name="Tomimura Y."/>
            <person name="Tsolas J.M."/>
            <person name="Valente V.L."/>
            <person name="Venter E."/>
            <person name="Venter J.C."/>
            <person name="Vicario S."/>
            <person name="Vieira F.G."/>
            <person name="Vilella A.J."/>
            <person name="Villasante A."/>
            <person name="Walenz B."/>
            <person name="Wang J."/>
            <person name="Wasserman M."/>
            <person name="Watts T."/>
            <person name="Wilson D."/>
            <person name="Wilson R.K."/>
            <person name="Wing R.A."/>
            <person name="Wolfner M.F."/>
            <person name="Wong A."/>
            <person name="Wong G.K."/>
            <person name="Wu C.I."/>
            <person name="Wu G."/>
            <person name="Yamamoto D."/>
            <person name="Yang H.P."/>
            <person name="Yang S.P."/>
            <person name="Yorke J.A."/>
            <person name="Yoshida K."/>
            <person name="Zdobnov E."/>
            <person name="Zhang P."/>
            <person name="Zhang Y."/>
            <person name="Zimin A.V."/>
            <person name="Baldwin J."/>
            <person name="Abdouelleil A."/>
            <person name="Abdulkadir J."/>
            <person name="Abebe A."/>
            <person name="Abera B."/>
            <person name="Abreu J."/>
            <person name="Acer S.C."/>
            <person name="Aftuck L."/>
            <person name="Alexander A."/>
            <person name="An P."/>
            <person name="Anderson E."/>
            <person name="Anderson S."/>
            <person name="Arachi H."/>
            <person name="Azer M."/>
            <person name="Bachantsang P."/>
            <person name="Barry A."/>
            <person name="Bayul T."/>
            <person name="Berlin A."/>
            <person name="Bessette D."/>
            <person name="Bloom T."/>
            <person name="Blye J."/>
            <person name="Boguslavskiy L."/>
            <person name="Bonnet C."/>
            <person name="Boukhgalter B."/>
            <person name="Bourzgui I."/>
            <person name="Brown A."/>
            <person name="Cahill P."/>
            <person name="Channer S."/>
            <person name="Cheshatsang Y."/>
            <person name="Chuda L."/>
            <person name="Citroen M."/>
            <person name="Collymore A."/>
            <person name="Cooke P."/>
            <person name="Costello M."/>
            <person name="D'Aco K."/>
            <person name="Daza R."/>
            <person name="De Haan G."/>
            <person name="DeGray S."/>
            <person name="DeMaso C."/>
            <person name="Dhargay N."/>
            <person name="Dooley K."/>
            <person name="Dooley E."/>
            <person name="Doricent M."/>
            <person name="Dorje P."/>
            <person name="Dorjee K."/>
            <person name="Dupes A."/>
            <person name="Elong R."/>
            <person name="Falk J."/>
            <person name="Farina A."/>
            <person name="Faro S."/>
            <person name="Ferguson D."/>
            <person name="Fisher S."/>
            <person name="Foley C.D."/>
            <person name="Franke A."/>
            <person name="Friedrich D."/>
            <person name="Gadbois L."/>
            <person name="Gearin G."/>
            <person name="Gearin C.R."/>
            <person name="Giannoukos G."/>
            <person name="Goode T."/>
            <person name="Graham J."/>
            <person name="Grandbois E."/>
            <person name="Grewal S."/>
            <person name="Gyaltsen K."/>
            <person name="Hafez N."/>
            <person name="Hagos B."/>
            <person name="Hall J."/>
            <person name="Henson C."/>
            <person name="Hollinger A."/>
            <person name="Honan T."/>
            <person name="Huard M.D."/>
            <person name="Hughes L."/>
            <person name="Hurhula B."/>
            <person name="Husby M.E."/>
            <person name="Kamat A."/>
            <person name="Kanga B."/>
            <person name="Kashin S."/>
            <person name="Khazanovich D."/>
            <person name="Kisner P."/>
            <person name="Lance K."/>
            <person name="Lara M."/>
            <person name="Lee W."/>
            <person name="Lennon N."/>
            <person name="Letendre F."/>
            <person name="LeVine R."/>
            <person name="Lipovsky A."/>
            <person name="Liu X."/>
            <person name="Liu J."/>
            <person name="Liu S."/>
            <person name="Lokyitsang T."/>
            <person name="Lokyitsang Y."/>
            <person name="Lubonja R."/>
            <person name="Lui A."/>
            <person name="MacDonald P."/>
            <person name="Magnisalis V."/>
            <person name="Maru K."/>
            <person name="Matthews C."/>
            <person name="McCusker W."/>
            <person name="McDonough S."/>
            <person name="Mehta T."/>
            <person name="Meldrim J."/>
            <person name="Meneus L."/>
            <person name="Mihai O."/>
            <person name="Mihalev A."/>
            <person name="Mihova T."/>
            <person name="Mittelman R."/>
            <person name="Mlenga V."/>
            <person name="Montmayeur A."/>
            <person name="Mulrain L."/>
            <person name="Navidi A."/>
            <person name="Naylor J."/>
            <person name="Negash T."/>
            <person name="Nguyen T."/>
            <person name="Nguyen N."/>
            <person name="Nicol R."/>
            <person name="Norbu C."/>
            <person name="Norbu N."/>
            <person name="Novod N."/>
            <person name="O'Neill B."/>
            <person name="Osman S."/>
            <person name="Markiewicz E."/>
            <person name="Oyono O.L."/>
            <person name="Patti C."/>
            <person name="Phunkhang P."/>
            <person name="Pierre F."/>
            <person name="Priest M."/>
            <person name="Raghuraman S."/>
            <person name="Rege F."/>
            <person name="Reyes R."/>
            <person name="Rise C."/>
            <person name="Rogov P."/>
            <person name="Ross K."/>
            <person name="Ryan E."/>
            <person name="Settipalli S."/>
            <person name="Shea T."/>
            <person name="Sherpa N."/>
            <person name="Shi L."/>
            <person name="Shih D."/>
            <person name="Sparrow T."/>
            <person name="Spaulding J."/>
            <person name="Stalker J."/>
            <person name="Stange-Thomann N."/>
            <person name="Stavropoulos S."/>
            <person name="Stone C."/>
            <person name="Strader C."/>
            <person name="Tesfaye S."/>
            <person name="Thomson T."/>
            <person name="Thoulutsang Y."/>
            <person name="Thoulutsang D."/>
            <person name="Topham K."/>
            <person name="Topping I."/>
            <person name="Tsamla T."/>
            <person name="Vassiliev H."/>
            <person name="Vo A."/>
            <person name="Wangchuk T."/>
            <person name="Wangdi T."/>
            <person name="Weiand M."/>
            <person name="Wilkinson J."/>
            <person name="Wilson A."/>
            <person name="Yadav S."/>
            <person name="Young G."/>
            <person name="Yu Q."/>
            <person name="Zembek L."/>
            <person name="Zhong D."/>
            <person name="Zimmer A."/>
            <person name="Zwirko Z."/>
            <person name="Jaffe D.B."/>
            <person name="Alvarez P."/>
            <person name="Brockman W."/>
            <person name="Butler J."/>
            <person name="Chin C."/>
            <person name="Gnerre S."/>
            <person name="Grabherr M."/>
            <person name="Kleber M."/>
            <person name="Mauceli E."/>
            <person name="MacCallum I."/>
        </authorList>
    </citation>
    <scope>NUCLEOTIDE SEQUENCE [LARGE SCALE GENOMIC DNA]</scope>
    <source>
        <strain evidence="7">Tucson 15081-1352.22</strain>
    </source>
</reference>
<gene>
    <name evidence="6" type="primary">Dmoj\Obp56g</name>
    <name evidence="6" type="ORF">Dmoj_GI18535</name>
</gene>
<organism evidence="6 7">
    <name type="scientific">Drosophila mojavensis</name>
    <name type="common">Fruit fly</name>
    <dbReference type="NCBI Taxonomy" id="7230"/>
    <lineage>
        <taxon>Eukaryota</taxon>
        <taxon>Metazoa</taxon>
        <taxon>Ecdysozoa</taxon>
        <taxon>Arthropoda</taxon>
        <taxon>Hexapoda</taxon>
        <taxon>Insecta</taxon>
        <taxon>Pterygota</taxon>
        <taxon>Neoptera</taxon>
        <taxon>Endopterygota</taxon>
        <taxon>Diptera</taxon>
        <taxon>Brachycera</taxon>
        <taxon>Muscomorpha</taxon>
        <taxon>Ephydroidea</taxon>
        <taxon>Drosophilidae</taxon>
        <taxon>Drosophila</taxon>
    </lineage>
</organism>
<dbReference type="GO" id="GO:0005615">
    <property type="term" value="C:extracellular space"/>
    <property type="evidence" value="ECO:0007669"/>
    <property type="project" value="TreeGrafter"/>
</dbReference>
<dbReference type="GO" id="GO:0005549">
    <property type="term" value="F:odorant binding"/>
    <property type="evidence" value="ECO:0007669"/>
    <property type="project" value="InterPro"/>
</dbReference>
<dbReference type="CDD" id="cd23992">
    <property type="entry name" value="PBP_GOBP"/>
    <property type="match status" value="1"/>
</dbReference>
<keyword evidence="3" id="KW-0964">Secreted</keyword>